<reference evidence="1" key="1">
    <citation type="submission" date="2024-01" db="EMBL/GenBank/DDBJ databases">
        <authorList>
            <person name="Webb A."/>
        </authorList>
    </citation>
    <scope>NUCLEOTIDE SEQUENCE</scope>
    <source>
        <strain evidence="1">Pm1</strain>
    </source>
</reference>
<sequence length="83" mass="8966">MPTGEPWDCKRIGELDVVSSLREAVTGLPLAIDSALSPKKVPGTASRRQSLCIQVARVGGWVAASELYNEDCGRDFVEMRCGD</sequence>
<gene>
    <name evidence="1" type="ORF">PM001_LOCUS30800</name>
</gene>
<comment type="caution">
    <text evidence="1">The sequence shown here is derived from an EMBL/GenBank/DDBJ whole genome shotgun (WGS) entry which is preliminary data.</text>
</comment>
<name>A0AAV1VG56_9STRA</name>
<protein>
    <submittedName>
        <fullName evidence="1">Uncharacterized protein</fullName>
    </submittedName>
</protein>
<proteinExistence type="predicted"/>
<accession>A0AAV1VG56</accession>
<dbReference type="AlphaFoldDB" id="A0AAV1VG56"/>
<dbReference type="EMBL" id="CAKLBY020000336">
    <property type="protein sequence ID" value="CAK7945650.1"/>
    <property type="molecule type" value="Genomic_DNA"/>
</dbReference>
<organism evidence="1 2">
    <name type="scientific">Peronospora matthiolae</name>
    <dbReference type="NCBI Taxonomy" id="2874970"/>
    <lineage>
        <taxon>Eukaryota</taxon>
        <taxon>Sar</taxon>
        <taxon>Stramenopiles</taxon>
        <taxon>Oomycota</taxon>
        <taxon>Peronosporomycetes</taxon>
        <taxon>Peronosporales</taxon>
        <taxon>Peronosporaceae</taxon>
        <taxon>Peronospora</taxon>
    </lineage>
</organism>
<evidence type="ECO:0000313" key="1">
    <source>
        <dbReference type="EMBL" id="CAK7945650.1"/>
    </source>
</evidence>
<dbReference type="Proteomes" id="UP001162060">
    <property type="component" value="Unassembled WGS sequence"/>
</dbReference>
<evidence type="ECO:0000313" key="2">
    <source>
        <dbReference type="Proteomes" id="UP001162060"/>
    </source>
</evidence>